<evidence type="ECO:0000313" key="3">
    <source>
        <dbReference type="Proteomes" id="UP000179807"/>
    </source>
</evidence>
<dbReference type="RefSeq" id="XP_068358440.1">
    <property type="nucleotide sequence ID" value="XM_068505286.1"/>
</dbReference>
<name>A0A1J4K398_9EUKA</name>
<reference evidence="2" key="1">
    <citation type="submission" date="2016-10" db="EMBL/GenBank/DDBJ databases">
        <authorList>
            <person name="Benchimol M."/>
            <person name="Almeida L.G."/>
            <person name="Vasconcelos A.T."/>
            <person name="Perreira-Neves A."/>
            <person name="Rosa I.A."/>
            <person name="Tasca T."/>
            <person name="Bogo M.R."/>
            <person name="de Souza W."/>
        </authorList>
    </citation>
    <scope>NUCLEOTIDE SEQUENCE [LARGE SCALE GENOMIC DNA]</scope>
    <source>
        <strain evidence="2">K</strain>
    </source>
</reference>
<accession>A0A1J4K398</accession>
<evidence type="ECO:0000313" key="2">
    <source>
        <dbReference type="EMBL" id="OHT05304.1"/>
    </source>
</evidence>
<proteinExistence type="predicted"/>
<dbReference type="GeneID" id="94839990"/>
<gene>
    <name evidence="2" type="ORF">TRFO_27001</name>
</gene>
<dbReference type="InterPro" id="IPR018845">
    <property type="entry name" value="Initiator-bd"/>
</dbReference>
<comment type="caution">
    <text evidence="2">The sequence shown here is derived from an EMBL/GenBank/DDBJ whole genome shotgun (WGS) entry which is preliminary data.</text>
</comment>
<evidence type="ECO:0000259" key="1">
    <source>
        <dbReference type="Pfam" id="PF10416"/>
    </source>
</evidence>
<sequence>MNGYFLFPKYWNLLSETDRYQYSIMRAEMSSPSNKNQRNKRIETFTDALDKIKKFAIREDNDDWKRCLVCGICWLPEGIAINTHQLRILIFKCKSSINGSLQKMGFNVNLGRTDAANAMVNSIPFLKDNSSELRQWTVRKKSINENDDEIIEEIIKEAVSEEVVSPPPTDLFDGQTDMFLEVAKDISEEYKPSEQKGDAFELDFWNSGLFFNGNPWGCF</sequence>
<dbReference type="Pfam" id="PF10416">
    <property type="entry name" value="IBD"/>
    <property type="match status" value="1"/>
</dbReference>
<dbReference type="VEuPathDB" id="TrichDB:TRFO_27001"/>
<dbReference type="Proteomes" id="UP000179807">
    <property type="component" value="Unassembled WGS sequence"/>
</dbReference>
<protein>
    <recommendedName>
        <fullName evidence="1">Initiator binding domain-containing protein</fullName>
    </recommendedName>
</protein>
<keyword evidence="3" id="KW-1185">Reference proteome</keyword>
<dbReference type="AlphaFoldDB" id="A0A1J4K398"/>
<dbReference type="EMBL" id="MLAK01000762">
    <property type="protein sequence ID" value="OHT05304.1"/>
    <property type="molecule type" value="Genomic_DNA"/>
</dbReference>
<dbReference type="OrthoDB" id="10437382at2759"/>
<organism evidence="2 3">
    <name type="scientific">Tritrichomonas foetus</name>
    <dbReference type="NCBI Taxonomy" id="1144522"/>
    <lineage>
        <taxon>Eukaryota</taxon>
        <taxon>Metamonada</taxon>
        <taxon>Parabasalia</taxon>
        <taxon>Tritrichomonadida</taxon>
        <taxon>Tritrichomonadidae</taxon>
        <taxon>Tritrichomonas</taxon>
    </lineage>
</organism>
<feature type="domain" description="Initiator binding" evidence="1">
    <location>
        <begin position="16"/>
        <end position="142"/>
    </location>
</feature>